<dbReference type="InterPro" id="IPR018422">
    <property type="entry name" value="Cation/H_exchanger_CPA1"/>
</dbReference>
<keyword evidence="10" id="KW-0997">Cell inner membrane</keyword>
<dbReference type="InterPro" id="IPR004705">
    <property type="entry name" value="Cation/H_exchanger_CPA1_bac"/>
</dbReference>
<feature type="transmembrane region" description="Helical" evidence="10">
    <location>
        <begin position="233"/>
        <end position="249"/>
    </location>
</feature>
<dbReference type="InterPro" id="IPR006153">
    <property type="entry name" value="Cation/H_exchanger_TM"/>
</dbReference>
<dbReference type="GO" id="GO:0015385">
    <property type="term" value="F:sodium:proton antiporter activity"/>
    <property type="evidence" value="ECO:0007669"/>
    <property type="project" value="InterPro"/>
</dbReference>
<dbReference type="AlphaFoldDB" id="A0A1X1PBK7"/>
<dbReference type="Gene3D" id="6.10.140.1330">
    <property type="match status" value="1"/>
</dbReference>
<keyword evidence="4 10" id="KW-0812">Transmembrane</keyword>
<protein>
    <submittedName>
        <fullName evidence="13">Na+/H+ antiporter</fullName>
    </submittedName>
    <submittedName>
        <fullName evidence="12">Sodium, potassium, lithium and rubidium/H(+) antiporter</fullName>
    </submittedName>
</protein>
<dbReference type="PANTHER" id="PTHR10110">
    <property type="entry name" value="SODIUM/HYDROGEN EXCHANGER"/>
    <property type="match status" value="1"/>
</dbReference>
<feature type="transmembrane region" description="Helical" evidence="10">
    <location>
        <begin position="344"/>
        <end position="364"/>
    </location>
</feature>
<feature type="domain" description="Cation/H+ exchanger transmembrane" evidence="11">
    <location>
        <begin position="13"/>
        <end position="402"/>
    </location>
</feature>
<feature type="transmembrane region" description="Helical" evidence="10">
    <location>
        <begin position="80"/>
        <end position="104"/>
    </location>
</feature>
<comment type="subcellular location">
    <subcellularLocation>
        <location evidence="10">Cell inner membrane</location>
        <topology evidence="10">Multi-pass membrane protein</topology>
    </subcellularLocation>
    <subcellularLocation>
        <location evidence="1">Cell membrane</location>
        <topology evidence="1">Multi-pass membrane protein</topology>
    </subcellularLocation>
</comment>
<keyword evidence="14" id="KW-1185">Reference proteome</keyword>
<feature type="transmembrane region" description="Helical" evidence="10">
    <location>
        <begin position="29"/>
        <end position="48"/>
    </location>
</feature>
<evidence type="ECO:0000256" key="9">
    <source>
        <dbReference type="ARBA" id="ARBA00023201"/>
    </source>
</evidence>
<evidence type="ECO:0000256" key="5">
    <source>
        <dbReference type="ARBA" id="ARBA00022989"/>
    </source>
</evidence>
<dbReference type="Proteomes" id="UP000494135">
    <property type="component" value="Unassembled WGS sequence"/>
</dbReference>
<dbReference type="RefSeq" id="WP_085041694.1">
    <property type="nucleotide sequence ID" value="NZ_CADIKG010000014.1"/>
</dbReference>
<dbReference type="EMBL" id="CADIKG010000014">
    <property type="protein sequence ID" value="CAB3764151.1"/>
    <property type="molecule type" value="Genomic_DNA"/>
</dbReference>
<keyword evidence="5 10" id="KW-1133">Transmembrane helix</keyword>
<dbReference type="GO" id="GO:0005886">
    <property type="term" value="C:plasma membrane"/>
    <property type="evidence" value="ECO:0007669"/>
    <property type="project" value="UniProtKB-SubCell"/>
</dbReference>
<dbReference type="GO" id="GO:0098719">
    <property type="term" value="P:sodium ion import across plasma membrane"/>
    <property type="evidence" value="ECO:0007669"/>
    <property type="project" value="TreeGrafter"/>
</dbReference>
<evidence type="ECO:0000256" key="2">
    <source>
        <dbReference type="ARBA" id="ARBA00022448"/>
    </source>
</evidence>
<name>A0A1X1PBK7_9BURK</name>
<dbReference type="NCBIfam" id="TIGR00831">
    <property type="entry name" value="a_cpa1"/>
    <property type="match status" value="1"/>
</dbReference>
<evidence type="ECO:0000313" key="12">
    <source>
        <dbReference type="EMBL" id="CAB3764151.1"/>
    </source>
</evidence>
<keyword evidence="9 10" id="KW-0739">Sodium transport</keyword>
<keyword evidence="10" id="KW-0050">Antiport</keyword>
<evidence type="ECO:0000256" key="8">
    <source>
        <dbReference type="ARBA" id="ARBA00023136"/>
    </source>
</evidence>
<dbReference type="EMBL" id="NBYX01000015">
    <property type="protein sequence ID" value="ORT82913.1"/>
    <property type="molecule type" value="Genomic_DNA"/>
</dbReference>
<evidence type="ECO:0000256" key="1">
    <source>
        <dbReference type="ARBA" id="ARBA00004651"/>
    </source>
</evidence>
<feature type="transmembrane region" description="Helical" evidence="10">
    <location>
        <begin position="376"/>
        <end position="400"/>
    </location>
</feature>
<evidence type="ECO:0000256" key="10">
    <source>
        <dbReference type="RuleBase" id="RU366002"/>
    </source>
</evidence>
<accession>A0A1X1PBK7</accession>
<keyword evidence="6 10" id="KW-0915">Sodium</keyword>
<evidence type="ECO:0000313" key="15">
    <source>
        <dbReference type="Proteomes" id="UP000494135"/>
    </source>
</evidence>
<evidence type="ECO:0000256" key="4">
    <source>
        <dbReference type="ARBA" id="ARBA00022692"/>
    </source>
</evidence>
<evidence type="ECO:0000256" key="7">
    <source>
        <dbReference type="ARBA" id="ARBA00023065"/>
    </source>
</evidence>
<keyword evidence="2 10" id="KW-0813">Transport</keyword>
<dbReference type="Proteomes" id="UP000193146">
    <property type="component" value="Unassembled WGS sequence"/>
</dbReference>
<feature type="transmembrane region" description="Helical" evidence="10">
    <location>
        <begin position="302"/>
        <end position="323"/>
    </location>
</feature>
<feature type="transmembrane region" description="Helical" evidence="10">
    <location>
        <begin position="179"/>
        <end position="203"/>
    </location>
</feature>
<evidence type="ECO:0000259" key="11">
    <source>
        <dbReference type="Pfam" id="PF00999"/>
    </source>
</evidence>
<comment type="function">
    <text evidence="10">Na(+)/H(+) antiporter that extrudes sodium in exchange for external protons.</text>
</comment>
<dbReference type="PANTHER" id="PTHR10110:SF86">
    <property type="entry name" value="SODIUM_HYDROGEN EXCHANGER 7"/>
    <property type="match status" value="1"/>
</dbReference>
<reference evidence="13 14" key="1">
    <citation type="submission" date="2017-04" db="EMBL/GenBank/DDBJ databases">
        <title>Burkholderia puraquae sp. nov., a novel Burkholderia cepacia complex species from hospital setting samples.</title>
        <authorList>
            <person name="Martina P."/>
            <person name="Leguizamon M."/>
            <person name="Prieto C."/>
            <person name="Sousa S."/>
            <person name="Montanaro P."/>
            <person name="Draghi W."/>
            <person name="Staembler M."/>
            <person name="Bettiol M."/>
            <person name="Figoli C."/>
            <person name="Palau J."/>
            <person name="Alvarez F."/>
            <person name="Benetti S."/>
            <person name="Anchat E."/>
            <person name="Vescina C."/>
            <person name="Ferreras J."/>
            <person name="Lasch P."/>
            <person name="Lagares A."/>
            <person name="Zorreguieta A."/>
            <person name="Yantorno O."/>
            <person name="Bosch A."/>
        </authorList>
    </citation>
    <scope>NUCLEOTIDE SEQUENCE [LARGE SCALE GENOMIC DNA]</scope>
    <source>
        <strain evidence="13 14">CAMPA 1040</strain>
    </source>
</reference>
<evidence type="ECO:0000313" key="13">
    <source>
        <dbReference type="EMBL" id="ORT82913.1"/>
    </source>
</evidence>
<gene>
    <name evidence="12" type="primary">nhaK_2</name>
    <name evidence="13" type="ORF">B7G54_26105</name>
    <name evidence="12" type="ORF">LMG29660_04933</name>
</gene>
<dbReference type="GO" id="GO:0015386">
    <property type="term" value="F:potassium:proton antiporter activity"/>
    <property type="evidence" value="ECO:0007669"/>
    <property type="project" value="TreeGrafter"/>
</dbReference>
<evidence type="ECO:0000256" key="3">
    <source>
        <dbReference type="ARBA" id="ARBA00022475"/>
    </source>
</evidence>
<reference evidence="12 15" key="2">
    <citation type="submission" date="2020-04" db="EMBL/GenBank/DDBJ databases">
        <authorList>
            <person name="De Canck E."/>
        </authorList>
    </citation>
    <scope>NUCLEOTIDE SEQUENCE [LARGE SCALE GENOMIC DNA]</scope>
    <source>
        <strain evidence="12 15">LMG 29660</strain>
    </source>
</reference>
<evidence type="ECO:0000256" key="6">
    <source>
        <dbReference type="ARBA" id="ARBA00023053"/>
    </source>
</evidence>
<comment type="similarity">
    <text evidence="10">Belongs to the monovalent cation:proton antiporter 1 (CPA1) transporter (TC 2.A.36) family.</text>
</comment>
<dbReference type="GO" id="GO:0051453">
    <property type="term" value="P:regulation of intracellular pH"/>
    <property type="evidence" value="ECO:0007669"/>
    <property type="project" value="TreeGrafter"/>
</dbReference>
<feature type="transmembrane region" description="Helical" evidence="10">
    <location>
        <begin position="261"/>
        <end position="282"/>
    </location>
</feature>
<organism evidence="13 14">
    <name type="scientific">Burkholderia puraquae</name>
    <dbReference type="NCBI Taxonomy" id="1904757"/>
    <lineage>
        <taxon>Bacteria</taxon>
        <taxon>Pseudomonadati</taxon>
        <taxon>Pseudomonadota</taxon>
        <taxon>Betaproteobacteria</taxon>
        <taxon>Burkholderiales</taxon>
        <taxon>Burkholderiaceae</taxon>
        <taxon>Burkholderia</taxon>
        <taxon>Burkholderia cepacia complex</taxon>
    </lineage>
</organism>
<dbReference type="Pfam" id="PF00999">
    <property type="entry name" value="Na_H_Exchanger"/>
    <property type="match status" value="1"/>
</dbReference>
<dbReference type="OrthoDB" id="9809206at2"/>
<keyword evidence="3" id="KW-1003">Cell membrane</keyword>
<evidence type="ECO:0000313" key="14">
    <source>
        <dbReference type="Proteomes" id="UP000193146"/>
    </source>
</evidence>
<feature type="transmembrane region" description="Helical" evidence="10">
    <location>
        <begin position="154"/>
        <end position="173"/>
    </location>
</feature>
<feature type="transmembrane region" description="Helical" evidence="10">
    <location>
        <begin position="54"/>
        <end position="73"/>
    </location>
</feature>
<sequence length="524" mass="56171">MAIFELMIALLLAILVLHYVGHKLGLPPAVALIIGGGFIAFLPGLPEVHIDPELVLVIFLPPLLMDSALGISLDHLRRHMLGVGALAIGAVLFTTVVVALVTHWLVPSLPWAACAALGALVAPPDAVSARAALQQVKLPRRLLILLEGESLFNDATGLVLFRFAVAAGVTGLFSPAEALGSFALLALGGALVGAFVGGAWVILTRHLDEDSLVIAAGPLCAWGSYLLAERFHVSGVIATVTTGLICAWFQHRVLNASARLYGTGFWTVTIFLLEAFVFLIIGSSLHEVIQRGDGLDTMLAEMGVPVLIVVLSVILARFVWVYASDGALILLRKFRVTRFQPLGLADATVLSWAGMRGVITLALAASLPDSFPGRDFILVTAIAVILATVLVQGQTLGAVIRWTGLVAPESDKPRLSMSEAEAVIAKVRHELMAKLAYNEAGELVHPMLLDIHKHKAEDMARYARHADEYKPHLDARSDTVLKLIAAGRAELMRLYRAGDIDEHTLHELTRDLDLEELSAISAKA</sequence>
<keyword evidence="7 10" id="KW-0406">Ion transport</keyword>
<feature type="transmembrane region" description="Helical" evidence="10">
    <location>
        <begin position="6"/>
        <end position="22"/>
    </location>
</feature>
<proteinExistence type="inferred from homology"/>
<keyword evidence="8 10" id="KW-0472">Membrane</keyword>